<dbReference type="EMBL" id="JBBGZH010000001">
    <property type="protein sequence ID" value="MEJ5019351.1"/>
    <property type="molecule type" value="Genomic_DNA"/>
</dbReference>
<dbReference type="Proteomes" id="UP001375812">
    <property type="component" value="Unassembled WGS sequence"/>
</dbReference>
<evidence type="ECO:0000313" key="1">
    <source>
        <dbReference type="EMBL" id="MEJ5019351.1"/>
    </source>
</evidence>
<keyword evidence="2" id="KW-1185">Reference proteome</keyword>
<comment type="caution">
    <text evidence="1">The sequence shown here is derived from an EMBL/GenBank/DDBJ whole genome shotgun (WGS) entry which is preliminary data.</text>
</comment>
<sequence length="95" mass="10368">MGSFYADCTMVRPDDGAVDHVGTSIPFHQFGQCLKHCLENTGLDPASISTKDAVPLAVFIRQMPPLRSCARHPQHAFEITPIVLSRAASTPTFSR</sequence>
<accession>A0ABU8PB71</accession>
<name>A0ABU8PB71_9HYPH</name>
<proteinExistence type="predicted"/>
<protein>
    <submittedName>
        <fullName evidence="1">Uncharacterized protein</fullName>
    </submittedName>
</protein>
<evidence type="ECO:0000313" key="2">
    <source>
        <dbReference type="Proteomes" id="UP001375812"/>
    </source>
</evidence>
<reference evidence="1 2" key="1">
    <citation type="submission" date="2023-12" db="EMBL/GenBank/DDBJ databases">
        <title>Gut-associated functions are favored during microbiome assembly across C. elegans life.</title>
        <authorList>
            <person name="Zimmermann J."/>
        </authorList>
    </citation>
    <scope>NUCLEOTIDE SEQUENCE [LARGE SCALE GENOMIC DNA]</scope>
    <source>
        <strain evidence="1 2">MYb71</strain>
    </source>
</reference>
<organism evidence="1 2">
    <name type="scientific">Ochrobactrum vermis</name>
    <dbReference type="NCBI Taxonomy" id="1827297"/>
    <lineage>
        <taxon>Bacteria</taxon>
        <taxon>Pseudomonadati</taxon>
        <taxon>Pseudomonadota</taxon>
        <taxon>Alphaproteobacteria</taxon>
        <taxon>Hyphomicrobiales</taxon>
        <taxon>Brucellaceae</taxon>
        <taxon>Brucella/Ochrobactrum group</taxon>
        <taxon>Ochrobactrum</taxon>
    </lineage>
</organism>
<gene>
    <name evidence="1" type="ORF">WH297_06305</name>
</gene>